<evidence type="ECO:0000313" key="3">
    <source>
        <dbReference type="EMBL" id="AWI55567.1"/>
    </source>
</evidence>
<dbReference type="Pfam" id="PF01051">
    <property type="entry name" value="Rep3_N"/>
    <property type="match status" value="1"/>
</dbReference>
<dbReference type="Pfam" id="PF21205">
    <property type="entry name" value="Rep3_C"/>
    <property type="match status" value="1"/>
</dbReference>
<dbReference type="Gene3D" id="1.10.10.10">
    <property type="entry name" value="Winged helix-like DNA-binding domain superfamily/Winged helix DNA-binding domain"/>
    <property type="match status" value="1"/>
</dbReference>
<proteinExistence type="inferred from homology"/>
<dbReference type="RefSeq" id="WP_109038677.1">
    <property type="nucleotide sequence ID" value="NZ_CP029211.1"/>
</dbReference>
<organism evidence="3 4">
    <name type="scientific">Aquabacterium olei</name>
    <dbReference type="NCBI Taxonomy" id="1296669"/>
    <lineage>
        <taxon>Bacteria</taxon>
        <taxon>Pseudomonadati</taxon>
        <taxon>Pseudomonadota</taxon>
        <taxon>Betaproteobacteria</taxon>
        <taxon>Burkholderiales</taxon>
        <taxon>Aquabacterium</taxon>
    </lineage>
</organism>
<dbReference type="GO" id="GO:0006270">
    <property type="term" value="P:DNA replication initiation"/>
    <property type="evidence" value="ECO:0007669"/>
    <property type="project" value="InterPro"/>
</dbReference>
<gene>
    <name evidence="3" type="ORF">DEH84_18470</name>
</gene>
<dbReference type="KEGG" id="aon:DEH84_18470"/>
<sequence length="444" mass="49241">MSDDPLTASLPALRKPNEVLVMISKDKGMTAVARKLYTVLLWEAQQQMRSLGRVPEATHLFEMPLRRALLLAGSSTESRTLAQGYLREMRKMAMTWEAPGTTNGPEWRDMALLSQAAFEMRHGERLVQWAFPPDLIKALLDPKLWTLQDLPILARLESYGAIALYDICSRYKNNPSGVTNRASPAWWVSALSSSPKKREWRKVKNESVLAAIAEINEKSDIEVELLEHRQGRAVTEVQFAVRKKRQDKGGPTTSDAAWAAVDAANAGLATQPTRVRQAAEGLGLQDAQLAPLVAQYSEDRLVRALLDTRARVQRTDLSPVRNPLMYLMSLLDPRAAEASPRVTEPAPAERAPREMAVPAPAVVVDATEAARRERFDRAVAEIAHLPAPVRAGLLQVLSAQLREKGLLTPSIAKRVREGDWTSPLLKAEMVKLYLAQQPEPAIEP</sequence>
<dbReference type="SUPFAM" id="SSF46785">
    <property type="entry name" value="Winged helix' DNA-binding domain"/>
    <property type="match status" value="1"/>
</dbReference>
<dbReference type="AlphaFoldDB" id="A0A2U8FXE2"/>
<dbReference type="Proteomes" id="UP000244892">
    <property type="component" value="Plasmid pTB101"/>
</dbReference>
<protein>
    <recommendedName>
        <fullName evidence="2">Initiator Rep protein WH1 domain-containing protein</fullName>
    </recommendedName>
</protein>
<dbReference type="EMBL" id="CP029211">
    <property type="protein sequence ID" value="AWI55567.1"/>
    <property type="molecule type" value="Genomic_DNA"/>
</dbReference>
<dbReference type="InterPro" id="IPR000525">
    <property type="entry name" value="Initiator_Rep_WH1"/>
</dbReference>
<accession>A0A2U8FXE2</accession>
<reference evidence="3 4" key="1">
    <citation type="submission" date="2018-05" db="EMBL/GenBank/DDBJ databases">
        <title>complete genome sequence of Aquabacterium olei NBRC 110486.</title>
        <authorList>
            <person name="Tang B."/>
            <person name="Chang J."/>
            <person name="Zhang L."/>
            <person name="Yang H."/>
        </authorList>
    </citation>
    <scope>NUCLEOTIDE SEQUENCE [LARGE SCALE GENOMIC DNA]</scope>
    <source>
        <strain evidence="3 4">NBRC 110486</strain>
        <plasmid evidence="4">Plasmid ptb101</plasmid>
    </source>
</reference>
<dbReference type="InterPro" id="IPR036388">
    <property type="entry name" value="WH-like_DNA-bd_sf"/>
</dbReference>
<evidence type="ECO:0000256" key="1">
    <source>
        <dbReference type="ARBA" id="ARBA00038283"/>
    </source>
</evidence>
<evidence type="ECO:0000313" key="4">
    <source>
        <dbReference type="Proteomes" id="UP000244892"/>
    </source>
</evidence>
<dbReference type="GO" id="GO:0003887">
    <property type="term" value="F:DNA-directed DNA polymerase activity"/>
    <property type="evidence" value="ECO:0007669"/>
    <property type="project" value="InterPro"/>
</dbReference>
<dbReference type="OrthoDB" id="1522717at2"/>
<keyword evidence="4" id="KW-1185">Reference proteome</keyword>
<dbReference type="InterPro" id="IPR036390">
    <property type="entry name" value="WH_DNA-bd_sf"/>
</dbReference>
<evidence type="ECO:0000259" key="2">
    <source>
        <dbReference type="Pfam" id="PF01051"/>
    </source>
</evidence>
<comment type="similarity">
    <text evidence="1">Belongs to the initiator RepB protein family.</text>
</comment>
<geneLocation type="plasmid" evidence="4">
    <name>ptb101</name>
</geneLocation>
<name>A0A2U8FXE2_9BURK</name>
<feature type="domain" description="Initiator Rep protein WH1" evidence="2">
    <location>
        <begin position="24"/>
        <end position="168"/>
    </location>
</feature>
<keyword evidence="3" id="KW-0614">Plasmid</keyword>